<dbReference type="RefSeq" id="WP_027305983.1">
    <property type="nucleotide sequence ID" value="NZ_CP020867.1"/>
</dbReference>
<dbReference type="EMBL" id="CP020867">
    <property type="protein sequence ID" value="ARJ57117.1"/>
    <property type="molecule type" value="Genomic_DNA"/>
</dbReference>
<sequence length="210" mass="26126">MSSFERQNYYRRLKDFYEALDKARKTDKNVAEDCAFVARYYNMDIKDYLRAVTRRFYIKNIKRDEEFRLKIKELLSYYVNEFLNQMLFCHTEKPYRLSVGWIEYDKYLGFEYSVWKIDEFYELDEDAEYIEYDSSGYKRARLIERERVNYEKSMRVFLTLDLKELLKMKVCELIDFLKEKILQCDFEELYRQKYFSPRLEAMKKEYERLG</sequence>
<dbReference type="Proteomes" id="UP000192902">
    <property type="component" value="Chromosome"/>
</dbReference>
<dbReference type="AlphaFoldDB" id="A0A1W6BYF2"/>
<dbReference type="STRING" id="1121267.CCUN_1534"/>
<evidence type="ECO:0000313" key="1">
    <source>
        <dbReference type="EMBL" id="ARJ57117.1"/>
    </source>
</evidence>
<gene>
    <name evidence="1" type="ORF">CCUN_1534</name>
</gene>
<accession>A0A1W6BYF2</accession>
<name>A0A1W6BYF2_9BACT</name>
<organism evidence="1 2">
    <name type="scientific">Campylobacter cuniculorum DSM 23162 = LMG 24588</name>
    <dbReference type="NCBI Taxonomy" id="1121267"/>
    <lineage>
        <taxon>Bacteria</taxon>
        <taxon>Pseudomonadati</taxon>
        <taxon>Campylobacterota</taxon>
        <taxon>Epsilonproteobacteria</taxon>
        <taxon>Campylobacterales</taxon>
        <taxon>Campylobacteraceae</taxon>
        <taxon>Campylobacter</taxon>
    </lineage>
</organism>
<evidence type="ECO:0000313" key="2">
    <source>
        <dbReference type="Proteomes" id="UP000192902"/>
    </source>
</evidence>
<proteinExistence type="predicted"/>
<reference evidence="1 2" key="1">
    <citation type="submission" date="2017-04" db="EMBL/GenBank/DDBJ databases">
        <title>Complete genome sequence of the Campylobacter cuniculorum type strain LMG24588.</title>
        <authorList>
            <person name="Miller W.G."/>
            <person name="Yee E."/>
            <person name="Revez J."/>
            <person name="Bono J.L."/>
            <person name="Rossi M."/>
        </authorList>
    </citation>
    <scope>NUCLEOTIDE SEQUENCE [LARGE SCALE GENOMIC DNA]</scope>
    <source>
        <strain evidence="1 2">LMG 24588</strain>
    </source>
</reference>
<protein>
    <submittedName>
        <fullName evidence="1">Uncharacterized protein</fullName>
    </submittedName>
</protein>
<dbReference type="KEGG" id="ccun:CCUN_1534"/>